<accession>A0ABY7EZA7</accession>
<keyword evidence="4" id="KW-1185">Reference proteome</keyword>
<evidence type="ECO:0000313" key="3">
    <source>
        <dbReference type="EMBL" id="WAR15225.1"/>
    </source>
</evidence>
<feature type="transmembrane region" description="Helical" evidence="1">
    <location>
        <begin position="42"/>
        <end position="60"/>
    </location>
</feature>
<gene>
    <name evidence="3" type="ORF">MAR_005330</name>
</gene>
<proteinExistence type="predicted"/>
<feature type="transmembrane region" description="Helical" evidence="1">
    <location>
        <begin position="217"/>
        <end position="242"/>
    </location>
</feature>
<evidence type="ECO:0000256" key="1">
    <source>
        <dbReference type="SAM" id="Phobius"/>
    </source>
</evidence>
<protein>
    <recommendedName>
        <fullName evidence="2">DUF7789 domain-containing protein</fullName>
    </recommendedName>
</protein>
<feature type="domain" description="DUF7789" evidence="2">
    <location>
        <begin position="103"/>
        <end position="229"/>
    </location>
</feature>
<sequence>MNVFHYSLGGHQNIIWKDTDFRKSFRLGKTISHKFRCRNGHCLGFAGVFCLYYLIHGVFCERPYELTVLVIGTTIDWVYLALNYCFTSQDTLKLSKNLIFRTVGANAELQNMCHVMYVYIGVLKADLQVSVTLGVLECYDSNGLMLKDYLLMPLALLVGIFTYFTGYFSMRLESKKMAIAYIICWNTIPVYVLYLIVQASLDLIRGRDDVKLEKEIYAVLFVACATSIIMRSLSLYCGIRAYKNFGKGLRQKVFGNCQSAFSNDAPVFTF</sequence>
<evidence type="ECO:0000259" key="2">
    <source>
        <dbReference type="Pfam" id="PF25044"/>
    </source>
</evidence>
<feature type="domain" description="DUF7789" evidence="2">
    <location>
        <begin position="45"/>
        <end position="90"/>
    </location>
</feature>
<name>A0ABY7EZA7_MYAAR</name>
<dbReference type="PANTHER" id="PTHR39299:SF1">
    <property type="entry name" value="TRANSMEMBRANE PROTEIN"/>
    <property type="match status" value="1"/>
</dbReference>
<keyword evidence="1" id="KW-0472">Membrane</keyword>
<dbReference type="EMBL" id="CP111020">
    <property type="protein sequence ID" value="WAR15225.1"/>
    <property type="molecule type" value="Genomic_DNA"/>
</dbReference>
<evidence type="ECO:0000313" key="4">
    <source>
        <dbReference type="Proteomes" id="UP001164746"/>
    </source>
</evidence>
<feature type="transmembrane region" description="Helical" evidence="1">
    <location>
        <begin position="178"/>
        <end position="197"/>
    </location>
</feature>
<dbReference type="PANTHER" id="PTHR39299">
    <property type="entry name" value="TRANSMEMBRANE PROTEIN"/>
    <property type="match status" value="1"/>
</dbReference>
<keyword evidence="1" id="KW-1133">Transmembrane helix</keyword>
<dbReference type="Pfam" id="PF25044">
    <property type="entry name" value="DUF7789"/>
    <property type="match status" value="2"/>
</dbReference>
<keyword evidence="1" id="KW-0812">Transmembrane</keyword>
<dbReference type="InterPro" id="IPR056691">
    <property type="entry name" value="DUF7789"/>
</dbReference>
<dbReference type="Proteomes" id="UP001164746">
    <property type="component" value="Chromosome 9"/>
</dbReference>
<organism evidence="3 4">
    <name type="scientific">Mya arenaria</name>
    <name type="common">Soft-shell clam</name>
    <dbReference type="NCBI Taxonomy" id="6604"/>
    <lineage>
        <taxon>Eukaryota</taxon>
        <taxon>Metazoa</taxon>
        <taxon>Spiralia</taxon>
        <taxon>Lophotrochozoa</taxon>
        <taxon>Mollusca</taxon>
        <taxon>Bivalvia</taxon>
        <taxon>Autobranchia</taxon>
        <taxon>Heteroconchia</taxon>
        <taxon>Euheterodonta</taxon>
        <taxon>Imparidentia</taxon>
        <taxon>Neoheterodontei</taxon>
        <taxon>Myida</taxon>
        <taxon>Myoidea</taxon>
        <taxon>Myidae</taxon>
        <taxon>Mya</taxon>
    </lineage>
</organism>
<reference evidence="3" key="1">
    <citation type="submission" date="2022-11" db="EMBL/GenBank/DDBJ databases">
        <title>Centuries of genome instability and evolution in soft-shell clam transmissible cancer (bioRxiv).</title>
        <authorList>
            <person name="Hart S.F.M."/>
            <person name="Yonemitsu M.A."/>
            <person name="Giersch R.M."/>
            <person name="Beal B.F."/>
            <person name="Arriagada G."/>
            <person name="Davis B.W."/>
            <person name="Ostrander E.A."/>
            <person name="Goff S.P."/>
            <person name="Metzger M.J."/>
        </authorList>
    </citation>
    <scope>NUCLEOTIDE SEQUENCE</scope>
    <source>
        <strain evidence="3">MELC-2E11</strain>
        <tissue evidence="3">Siphon/mantle</tissue>
    </source>
</reference>
<feature type="transmembrane region" description="Helical" evidence="1">
    <location>
        <begin position="149"/>
        <end position="166"/>
    </location>
</feature>
<feature type="transmembrane region" description="Helical" evidence="1">
    <location>
        <begin position="66"/>
        <end position="86"/>
    </location>
</feature>